<dbReference type="GO" id="GO:0008270">
    <property type="term" value="F:zinc ion binding"/>
    <property type="evidence" value="ECO:0007669"/>
    <property type="project" value="InterPro"/>
</dbReference>
<dbReference type="InterPro" id="IPR017331">
    <property type="entry name" value="Peptidoglycan_recognition"/>
</dbReference>
<keyword evidence="9" id="KW-0472">Membrane</keyword>
<evidence type="ECO:0000256" key="4">
    <source>
        <dbReference type="ARBA" id="ARBA00022729"/>
    </source>
</evidence>
<dbReference type="InterPro" id="IPR006619">
    <property type="entry name" value="PGRP_domain_met/bac"/>
</dbReference>
<feature type="disulfide bond" evidence="8">
    <location>
        <begin position="81"/>
        <end position="87"/>
    </location>
</feature>
<comment type="similarity">
    <text evidence="1 7">Belongs to the N-acetylmuramoyl-L-alanine amidase 2 family.</text>
</comment>
<dbReference type="CDD" id="cd06583">
    <property type="entry name" value="PGRP"/>
    <property type="match status" value="1"/>
</dbReference>
<keyword evidence="9" id="KW-1133">Transmembrane helix</keyword>
<dbReference type="SMART" id="SM00701">
    <property type="entry name" value="PGRP"/>
    <property type="match status" value="1"/>
</dbReference>
<evidence type="ECO:0000256" key="9">
    <source>
        <dbReference type="SAM" id="Phobius"/>
    </source>
</evidence>
<evidence type="ECO:0000256" key="1">
    <source>
        <dbReference type="ARBA" id="ARBA00007553"/>
    </source>
</evidence>
<dbReference type="AlphaFoldDB" id="A0A346RAC7"/>
<dbReference type="GO" id="GO:0008745">
    <property type="term" value="F:N-acetylmuramoyl-L-alanine amidase activity"/>
    <property type="evidence" value="ECO:0007669"/>
    <property type="project" value="InterPro"/>
</dbReference>
<evidence type="ECO:0000259" key="11">
    <source>
        <dbReference type="SMART" id="SM00701"/>
    </source>
</evidence>
<dbReference type="PANTHER" id="PTHR11022">
    <property type="entry name" value="PEPTIDOGLYCAN RECOGNITION PROTEIN"/>
    <property type="match status" value="1"/>
</dbReference>
<dbReference type="Gene3D" id="3.40.80.10">
    <property type="entry name" value="Peptidoglycan recognition protein-like"/>
    <property type="match status" value="1"/>
</dbReference>
<dbReference type="GO" id="GO:0045087">
    <property type="term" value="P:innate immune response"/>
    <property type="evidence" value="ECO:0007669"/>
    <property type="project" value="UniProtKB-KW"/>
</dbReference>
<keyword evidence="9" id="KW-0812">Transmembrane</keyword>
<feature type="transmembrane region" description="Helical" evidence="9">
    <location>
        <begin position="7"/>
        <end position="24"/>
    </location>
</feature>
<evidence type="ECO:0000256" key="7">
    <source>
        <dbReference type="PIRNR" id="PIRNR037945"/>
    </source>
</evidence>
<keyword evidence="6" id="KW-1015">Disulfide bond</keyword>
<evidence type="ECO:0000256" key="6">
    <source>
        <dbReference type="ARBA" id="ARBA00023157"/>
    </source>
</evidence>
<organism evidence="12">
    <name type="scientific">Leguminivora glycinivorella</name>
    <dbReference type="NCBI Taxonomy" id="1035111"/>
    <lineage>
        <taxon>Eukaryota</taxon>
        <taxon>Metazoa</taxon>
        <taxon>Ecdysozoa</taxon>
        <taxon>Arthropoda</taxon>
        <taxon>Hexapoda</taxon>
        <taxon>Insecta</taxon>
        <taxon>Pterygota</taxon>
        <taxon>Neoptera</taxon>
        <taxon>Endopterygota</taxon>
        <taxon>Lepidoptera</taxon>
        <taxon>Glossata</taxon>
        <taxon>Ditrysia</taxon>
        <taxon>Tortricoidea</taxon>
        <taxon>Tortricidae</taxon>
        <taxon>Olethreutinae</taxon>
        <taxon>Grapholitini</taxon>
        <taxon>Leguminivora</taxon>
    </lineage>
</organism>
<name>A0A346RAC7_9NEOP</name>
<keyword evidence="3 7" id="KW-0399">Innate immunity</keyword>
<keyword evidence="4" id="KW-0732">Signal</keyword>
<protein>
    <recommendedName>
        <fullName evidence="7">Peptidoglycan-recognition protein</fullName>
    </recommendedName>
</protein>
<dbReference type="EMBL" id="MH200917">
    <property type="protein sequence ID" value="AXS59127.1"/>
    <property type="molecule type" value="mRNA"/>
</dbReference>
<proteinExistence type="evidence at transcript level"/>
<evidence type="ECO:0000256" key="3">
    <source>
        <dbReference type="ARBA" id="ARBA00022588"/>
    </source>
</evidence>
<dbReference type="FunFam" id="3.40.80.10:FF:000001">
    <property type="entry name" value="Peptidoglycan recognition protein 1"/>
    <property type="match status" value="1"/>
</dbReference>
<reference evidence="12" key="1">
    <citation type="journal article" date="2018" name="PeerJ">
        <title>RNA interference-mediated silencing of genes involved in the immune responses of the soybean pod borer Leguminivora glycinivorella (Lepidoptera: Olethreutidae).</title>
        <authorList>
            <person name="Ran R."/>
            <person name="Li T."/>
            <person name="Liu X."/>
            <person name="Ni H."/>
            <person name="Li W."/>
            <person name="Meng F."/>
        </authorList>
    </citation>
    <scope>NUCLEOTIDE SEQUENCE</scope>
</reference>
<dbReference type="SUPFAM" id="SSF55846">
    <property type="entry name" value="N-acetylmuramoyl-L-alanine amidase-like"/>
    <property type="match status" value="1"/>
</dbReference>
<evidence type="ECO:0000256" key="5">
    <source>
        <dbReference type="ARBA" id="ARBA00022859"/>
    </source>
</evidence>
<feature type="domain" description="Peptidoglycan recognition protein family" evidence="11">
    <location>
        <begin position="43"/>
        <end position="187"/>
    </location>
</feature>
<dbReference type="SMART" id="SM00644">
    <property type="entry name" value="Ami_2"/>
    <property type="match status" value="1"/>
</dbReference>
<dbReference type="InterPro" id="IPR036505">
    <property type="entry name" value="Amidase/PGRP_sf"/>
</dbReference>
<comment type="subunit">
    <text evidence="2">Monomer.</text>
</comment>
<keyword evidence="5 7" id="KW-0391">Immunity</keyword>
<dbReference type="InterPro" id="IPR015510">
    <property type="entry name" value="PGRP"/>
</dbReference>
<dbReference type="InterPro" id="IPR002502">
    <property type="entry name" value="Amidase_domain"/>
</dbReference>
<evidence type="ECO:0000256" key="2">
    <source>
        <dbReference type="ARBA" id="ARBA00011245"/>
    </source>
</evidence>
<sequence>MLDHNKLVFIYVITTVVICISQYAETSPTAQCCIFNHPQVLDFPIYLRDRWEAREPKKTPERLTIDPAPYIIIHHSDTPGCEDFDSCSKRIRSIQNHHMDVNGWDDIGYNILIGGDGGMYEGRELHIRGAHSPDYNNRSVGICFIGDFQSKLPNSKAINTAKQLITLFKNGIVLTSNYTLLGHRQTRATDCPGDALYNEIKTWSNWKDI</sequence>
<dbReference type="PANTHER" id="PTHR11022:SF41">
    <property type="entry name" value="PEPTIDOGLYCAN-RECOGNITION PROTEIN LC-RELATED"/>
    <property type="match status" value="1"/>
</dbReference>
<feature type="domain" description="N-acetylmuramoyl-L-alanine amidase" evidence="10">
    <location>
        <begin position="55"/>
        <end position="193"/>
    </location>
</feature>
<dbReference type="OrthoDB" id="10001926at2759"/>
<dbReference type="GO" id="GO:0009253">
    <property type="term" value="P:peptidoglycan catabolic process"/>
    <property type="evidence" value="ECO:0007669"/>
    <property type="project" value="InterPro"/>
</dbReference>
<dbReference type="PIRSF" id="PIRSF037945">
    <property type="entry name" value="PGRPs"/>
    <property type="match status" value="1"/>
</dbReference>
<evidence type="ECO:0000259" key="10">
    <source>
        <dbReference type="SMART" id="SM00644"/>
    </source>
</evidence>
<dbReference type="GO" id="GO:0042834">
    <property type="term" value="F:peptidoglycan binding"/>
    <property type="evidence" value="ECO:0007669"/>
    <property type="project" value="InterPro"/>
</dbReference>
<evidence type="ECO:0000313" key="12">
    <source>
        <dbReference type="EMBL" id="AXS59127.1"/>
    </source>
</evidence>
<dbReference type="Pfam" id="PF01510">
    <property type="entry name" value="Amidase_2"/>
    <property type="match status" value="1"/>
</dbReference>
<evidence type="ECO:0000256" key="8">
    <source>
        <dbReference type="PIRSR" id="PIRSR037945-1"/>
    </source>
</evidence>
<accession>A0A346RAC7</accession>